<gene>
    <name evidence="1" type="ORF">N0392_10195</name>
</gene>
<proteinExistence type="predicted"/>
<accession>A0A9Q4GR56</accession>
<protein>
    <submittedName>
        <fullName evidence="1">Uncharacterized protein</fullName>
    </submittedName>
</protein>
<dbReference type="RefSeq" id="WP_072125161.1">
    <property type="nucleotide sequence ID" value="NZ_BRRE01000010.1"/>
</dbReference>
<dbReference type="Proteomes" id="UP001076655">
    <property type="component" value="Unassembled WGS sequence"/>
</dbReference>
<comment type="caution">
    <text evidence="1">The sequence shown here is derived from an EMBL/GenBank/DDBJ whole genome shotgun (WGS) entry which is preliminary data.</text>
</comment>
<evidence type="ECO:0000313" key="1">
    <source>
        <dbReference type="EMBL" id="MCY0790049.1"/>
    </source>
</evidence>
<reference evidence="1" key="1">
    <citation type="submission" date="2022-08" db="EMBL/GenBank/DDBJ databases">
        <authorList>
            <person name="Dale J.L."/>
        </authorList>
    </citation>
    <scope>NUCLEOTIDE SEQUENCE</scope>
    <source>
        <strain evidence="1">2022EL-00758</strain>
    </source>
</reference>
<organism evidence="1 2">
    <name type="scientific">Morganella morganii</name>
    <name type="common">Proteus morganii</name>
    <dbReference type="NCBI Taxonomy" id="582"/>
    <lineage>
        <taxon>Bacteria</taxon>
        <taxon>Pseudomonadati</taxon>
        <taxon>Pseudomonadota</taxon>
        <taxon>Gammaproteobacteria</taxon>
        <taxon>Enterobacterales</taxon>
        <taxon>Morganellaceae</taxon>
        <taxon>Morganella</taxon>
    </lineage>
</organism>
<dbReference type="OrthoDB" id="6464874at2"/>
<sequence>MINGPVKSVITTTRAPDSKNDNIIINGRYNLNPCGELSDFSLEVTERYPGLQNRMYSEGQKTEQGYTLLFTSQLLNSGKAPVTLIKARSHLFYNNQKQIIRAESDSNSGGNTPKFRMDTDFFYEDGLIAHAVLKGGSSDTVGEIRYDWRSDRQINSITSQGNGLPPMNYEFAYNDNGQVIRQTQTQHTPLGRVKAIYICQQTDSYGNCEKALWQSMTEGNNTNNIIVINTAIVTSRYHYY</sequence>
<evidence type="ECO:0000313" key="2">
    <source>
        <dbReference type="Proteomes" id="UP001076655"/>
    </source>
</evidence>
<dbReference type="AlphaFoldDB" id="A0A9Q4GR56"/>
<dbReference type="EMBL" id="JAPNMI010000005">
    <property type="protein sequence ID" value="MCY0790049.1"/>
    <property type="molecule type" value="Genomic_DNA"/>
</dbReference>
<name>A0A9Q4GR56_MORMO</name>